<organism evidence="1 2">
    <name type="scientific">Danionella cerebrum</name>
    <dbReference type="NCBI Taxonomy" id="2873325"/>
    <lineage>
        <taxon>Eukaryota</taxon>
        <taxon>Metazoa</taxon>
        <taxon>Chordata</taxon>
        <taxon>Craniata</taxon>
        <taxon>Vertebrata</taxon>
        <taxon>Euteleostomi</taxon>
        <taxon>Actinopterygii</taxon>
        <taxon>Neopterygii</taxon>
        <taxon>Teleostei</taxon>
        <taxon>Ostariophysi</taxon>
        <taxon>Cypriniformes</taxon>
        <taxon>Danionidae</taxon>
        <taxon>Danioninae</taxon>
        <taxon>Danionella</taxon>
    </lineage>
</organism>
<evidence type="ECO:0000313" key="2">
    <source>
        <dbReference type="Proteomes" id="UP000316079"/>
    </source>
</evidence>
<dbReference type="Proteomes" id="UP000316079">
    <property type="component" value="Unassembled WGS sequence"/>
</dbReference>
<dbReference type="AlphaFoldDB" id="A0A553NMH9"/>
<evidence type="ECO:0000313" key="1">
    <source>
        <dbReference type="EMBL" id="TRY66646.1"/>
    </source>
</evidence>
<accession>A0A553NMH9</accession>
<dbReference type="InterPro" id="IPR018790">
    <property type="entry name" value="DUF2358"/>
</dbReference>
<dbReference type="PANTHER" id="PTHR31094:SF2">
    <property type="entry name" value="RIKEN CDNA 2310061I04 GENE"/>
    <property type="match status" value="1"/>
</dbReference>
<name>A0A553NMH9_9TELE</name>
<dbReference type="EMBL" id="SRMA01026831">
    <property type="protein sequence ID" value="TRY66645.1"/>
    <property type="molecule type" value="Genomic_DNA"/>
</dbReference>
<gene>
    <name evidence="1" type="ORF">DNTS_007985</name>
</gene>
<dbReference type="STRING" id="623744.A0A553NMH9"/>
<proteinExistence type="predicted"/>
<keyword evidence="2" id="KW-1185">Reference proteome</keyword>
<dbReference type="Pfam" id="PF10184">
    <property type="entry name" value="DUF2358"/>
    <property type="match status" value="1"/>
</dbReference>
<dbReference type="EMBL" id="SRMA01026831">
    <property type="protein sequence ID" value="TRY66646.1"/>
    <property type="molecule type" value="Genomic_DNA"/>
</dbReference>
<dbReference type="PANTHER" id="PTHR31094">
    <property type="entry name" value="RIKEN CDNA 2310061I04 GENE"/>
    <property type="match status" value="1"/>
</dbReference>
<comment type="caution">
    <text evidence="1">The sequence shown here is derived from an EMBL/GenBank/DDBJ whole genome shotgun (WGS) entry which is preliminary data.</text>
</comment>
<reference evidence="1" key="2">
    <citation type="submission" date="2019-04" db="EMBL/GenBank/DDBJ databases">
        <authorList>
            <person name="Kadobianskyi M."/>
            <person name="Schulze L."/>
            <person name="Schuelke M."/>
            <person name="Judkewitz B."/>
        </authorList>
    </citation>
    <scope>NUCLEOTIDE SEQUENCE</scope>
    <source>
        <strain evidence="1">Bolton</strain>
        <tissue evidence="1">Whole-body</tissue>
    </source>
</reference>
<reference evidence="1 2" key="1">
    <citation type="journal article" date="2019" name="Sci. Data">
        <title>Hybrid genome assembly and annotation of Danionella translucida.</title>
        <authorList>
            <person name="Kadobianskyi M."/>
            <person name="Schulze L."/>
            <person name="Schuelke M."/>
            <person name="Judkewitz B."/>
        </authorList>
    </citation>
    <scope>NUCLEOTIDE SEQUENCE [LARGE SCALE GENOMIC DNA]</scope>
    <source>
        <strain evidence="1 2">Bolton</strain>
    </source>
</reference>
<sequence length="347" mass="39844">MSVKPPALLHLFHPPCQPNQAPSLKEEWDDSVSLHFLFKSRDGNEQHTLVEVPFFASAKLNELLDLGPNRPFDFLFPFTIVDGSQEDDISITRKESELKERSSFRSLFETERCPAPFILGSRFYCFHSPGMECFYDTGGSLRKVQDMHSFYPALGVSHCSHAEMPSFFKKPHDYKIYSEDVEFINGLMNTKTRGLVLYQLTLTLWRMACETYYWKPELEVLKLTKHPEDCSIKARWRVKGIPWHSILVFYHKKDKSQLFRTHDAFSTFYIGDNGRITCHKVEKVMKAQPPLLPKATSVLAGALVALGIQDDRPVFNSIPLLLSSICQHVPPRKPTSTTKDTEREEAL</sequence>
<protein>
    <submittedName>
        <fullName evidence="1">Uncharacterized protein</fullName>
    </submittedName>
</protein>
<dbReference type="OrthoDB" id="44820at2759"/>